<gene>
    <name evidence="2" type="ORF">SAMN04490355_101357</name>
</gene>
<evidence type="ECO:0000313" key="3">
    <source>
        <dbReference type="Proteomes" id="UP000199520"/>
    </source>
</evidence>
<name>A0A1I4JNR0_9FIRM</name>
<accession>A0A1I4JNR0</accession>
<dbReference type="PANTHER" id="PTHR35867:SF1">
    <property type="entry name" value="PROTEIN RSEC"/>
    <property type="match status" value="1"/>
</dbReference>
<feature type="transmembrane region" description="Helical" evidence="1">
    <location>
        <begin position="99"/>
        <end position="120"/>
    </location>
</feature>
<dbReference type="PIRSF" id="PIRSF004923">
    <property type="entry name" value="RseC"/>
    <property type="match status" value="1"/>
</dbReference>
<dbReference type="InterPro" id="IPR026268">
    <property type="entry name" value="RseC"/>
</dbReference>
<organism evidence="2 3">
    <name type="scientific">Pelosinus propionicus DSM 13327</name>
    <dbReference type="NCBI Taxonomy" id="1123291"/>
    <lineage>
        <taxon>Bacteria</taxon>
        <taxon>Bacillati</taxon>
        <taxon>Bacillota</taxon>
        <taxon>Negativicutes</taxon>
        <taxon>Selenomonadales</taxon>
        <taxon>Sporomusaceae</taxon>
        <taxon>Pelosinus</taxon>
    </lineage>
</organism>
<dbReference type="OrthoDB" id="307768at2"/>
<dbReference type="Pfam" id="PF04246">
    <property type="entry name" value="RseC_MucC"/>
    <property type="match status" value="1"/>
</dbReference>
<dbReference type="RefSeq" id="WP_090935492.1">
    <property type="nucleotide sequence ID" value="NZ_FOTS01000013.1"/>
</dbReference>
<dbReference type="EMBL" id="FOTS01000013">
    <property type="protein sequence ID" value="SFL68235.1"/>
    <property type="molecule type" value="Genomic_DNA"/>
</dbReference>
<protein>
    <submittedName>
        <fullName evidence="2">Positive regulator of sigma(E), RseC/MucC</fullName>
    </submittedName>
</protein>
<proteinExistence type="predicted"/>
<dbReference type="STRING" id="1123291.SAMN04490355_101357"/>
<evidence type="ECO:0000313" key="2">
    <source>
        <dbReference type="EMBL" id="SFL68235.1"/>
    </source>
</evidence>
<feature type="transmembrane region" description="Helical" evidence="1">
    <location>
        <begin position="68"/>
        <end position="87"/>
    </location>
</feature>
<dbReference type="InterPro" id="IPR007359">
    <property type="entry name" value="SigmaE_reg_RseC_MucC"/>
</dbReference>
<keyword evidence="3" id="KW-1185">Reference proteome</keyword>
<keyword evidence="1" id="KW-0812">Transmembrane</keyword>
<reference evidence="3" key="1">
    <citation type="submission" date="2016-10" db="EMBL/GenBank/DDBJ databases">
        <authorList>
            <person name="Varghese N."/>
            <person name="Submissions S."/>
        </authorList>
    </citation>
    <scope>NUCLEOTIDE SEQUENCE [LARGE SCALE GENOMIC DNA]</scope>
    <source>
        <strain evidence="3">DSM 13327</strain>
    </source>
</reference>
<keyword evidence="1" id="KW-0472">Membrane</keyword>
<dbReference type="Proteomes" id="UP000199520">
    <property type="component" value="Unassembled WGS sequence"/>
</dbReference>
<sequence length="141" mass="15437">MDKQQEGIVLEVVGNHLAKVKTSRHNDCENCGACPGNSALVLEARNDIGAKIGQRVAIEVKEVNMLKAAFIVYILPLMLVFIGAVIGGSFADHLNYQPLWFQVIGGTIAFILSVVYIKFFDSAARSDSKMQPMIVRILSND</sequence>
<evidence type="ECO:0000256" key="1">
    <source>
        <dbReference type="SAM" id="Phobius"/>
    </source>
</evidence>
<keyword evidence="1" id="KW-1133">Transmembrane helix</keyword>
<dbReference type="PANTHER" id="PTHR35867">
    <property type="entry name" value="PROTEIN RSEC"/>
    <property type="match status" value="1"/>
</dbReference>
<dbReference type="AlphaFoldDB" id="A0A1I4JNR0"/>